<name>A0A8H5HH91_9AGAR</name>
<dbReference type="EMBL" id="JAACJN010000048">
    <property type="protein sequence ID" value="KAF5383383.1"/>
    <property type="molecule type" value="Genomic_DNA"/>
</dbReference>
<feature type="transmembrane region" description="Helical" evidence="1">
    <location>
        <begin position="112"/>
        <end position="136"/>
    </location>
</feature>
<evidence type="ECO:0000313" key="2">
    <source>
        <dbReference type="EMBL" id="KAF5383383.1"/>
    </source>
</evidence>
<protein>
    <submittedName>
        <fullName evidence="2">Uncharacterized protein</fullName>
    </submittedName>
</protein>
<proteinExistence type="predicted"/>
<sequence length="687" mass="74068">MFLFSIHIPLNRNPDGQLIVPIVANYYQMPCVIALANTSIPFYATTNPLMWQNAIFNITQAKNISLQGHADVYTGNTPQAVTTSASTTFTPNESGTSAFTTFSPKHKSNAEAIVGGGVVGGIAVLLIGAMAVWWIVHSANPQAGIRLGQNATGKYQELDSMNDSGHLTAETGAGSLPLQSECDDQTFSRSSTLLGGYMDVLSLFLLAVLMASVNHVVFVHFDGQELGSHTSQFWITALKNTFPAAVALLLSIGLKICLSQVAVALTSLFVPGTLTVIPSPSRTQGLEVLTVDFDYVNFWQAVIIPSGSQPKSDDQILSSSQKWQQLILRAMSSNTAPGWDAPAGCGPICSYTFEYAAPALKCNQLTKDDIWPSGVNISNSRLAFGPVEPFTFYNSTMVFPENSSTSGGIEIIYLEDFDSITMESLVGGSIDPQQWTPMGTRCEIQNATYHAMTTFSNNTQISSTQIKEWNGVPVQTSSALTSRSMAYQSVFDSFNSLLTGHAFYESGKAIPNYTNTQVIASTALFNLTGYTTGNGYFFKFSLSSTLGGNLSAGIEGLFGNVTLAFVNEQLPLATTFAEASVTPNSTEYQYSGRKLGLIYGIVFGSSLMVIAYGLFCLWKTGVVAVFDLQHIVKMTAASTRLHELAGQPEFGSTLVRGVFYSDSESGGKRRRVIVKLEVVEVELEVPH</sequence>
<feature type="transmembrane region" description="Helical" evidence="1">
    <location>
        <begin position="242"/>
        <end position="270"/>
    </location>
</feature>
<feature type="transmembrane region" description="Helical" evidence="1">
    <location>
        <begin position="200"/>
        <end position="221"/>
    </location>
</feature>
<evidence type="ECO:0000256" key="1">
    <source>
        <dbReference type="SAM" id="Phobius"/>
    </source>
</evidence>
<comment type="caution">
    <text evidence="2">The sequence shown here is derived from an EMBL/GenBank/DDBJ whole genome shotgun (WGS) entry which is preliminary data.</text>
</comment>
<dbReference type="Proteomes" id="UP000518752">
    <property type="component" value="Unassembled WGS sequence"/>
</dbReference>
<keyword evidence="1" id="KW-1133">Transmembrane helix</keyword>
<evidence type="ECO:0000313" key="3">
    <source>
        <dbReference type="Proteomes" id="UP000518752"/>
    </source>
</evidence>
<keyword evidence="3" id="KW-1185">Reference proteome</keyword>
<accession>A0A8H5HH91</accession>
<feature type="transmembrane region" description="Helical" evidence="1">
    <location>
        <begin position="597"/>
        <end position="618"/>
    </location>
</feature>
<dbReference type="AlphaFoldDB" id="A0A8H5HH91"/>
<dbReference type="OrthoDB" id="3158487at2759"/>
<organism evidence="2 3">
    <name type="scientific">Collybiopsis confluens</name>
    <dbReference type="NCBI Taxonomy" id="2823264"/>
    <lineage>
        <taxon>Eukaryota</taxon>
        <taxon>Fungi</taxon>
        <taxon>Dikarya</taxon>
        <taxon>Basidiomycota</taxon>
        <taxon>Agaricomycotina</taxon>
        <taxon>Agaricomycetes</taxon>
        <taxon>Agaricomycetidae</taxon>
        <taxon>Agaricales</taxon>
        <taxon>Marasmiineae</taxon>
        <taxon>Omphalotaceae</taxon>
        <taxon>Collybiopsis</taxon>
    </lineage>
</organism>
<reference evidence="2 3" key="1">
    <citation type="journal article" date="2020" name="ISME J.">
        <title>Uncovering the hidden diversity of litter-decomposition mechanisms in mushroom-forming fungi.</title>
        <authorList>
            <person name="Floudas D."/>
            <person name="Bentzer J."/>
            <person name="Ahren D."/>
            <person name="Johansson T."/>
            <person name="Persson P."/>
            <person name="Tunlid A."/>
        </authorList>
    </citation>
    <scope>NUCLEOTIDE SEQUENCE [LARGE SCALE GENOMIC DNA]</scope>
    <source>
        <strain evidence="2 3">CBS 406.79</strain>
    </source>
</reference>
<keyword evidence="1" id="KW-0472">Membrane</keyword>
<gene>
    <name evidence="2" type="ORF">D9757_008407</name>
</gene>
<keyword evidence="1" id="KW-0812">Transmembrane</keyword>